<evidence type="ECO:0000256" key="1">
    <source>
        <dbReference type="SAM" id="MobiDB-lite"/>
    </source>
</evidence>
<dbReference type="AlphaFoldDB" id="A0A367YYM2"/>
<gene>
    <name evidence="3" type="ORF">DT076_00565</name>
</gene>
<feature type="region of interest" description="Disordered" evidence="1">
    <location>
        <begin position="149"/>
        <end position="189"/>
    </location>
</feature>
<comment type="caution">
    <text evidence="3">The sequence shown here is derived from an EMBL/GenBank/DDBJ whole genome shotgun (WGS) entry which is preliminary data.</text>
</comment>
<feature type="compositionally biased region" description="Basic and acidic residues" evidence="1">
    <location>
        <begin position="166"/>
        <end position="189"/>
    </location>
</feature>
<dbReference type="EMBL" id="QOUI01000001">
    <property type="protein sequence ID" value="RCK71013.1"/>
    <property type="molecule type" value="Genomic_DNA"/>
</dbReference>
<reference evidence="3 4" key="1">
    <citation type="submission" date="2018-07" db="EMBL/GenBank/DDBJ databases">
        <title>Desertimonas flava gen. nov. sp. nov.</title>
        <authorList>
            <person name="Liu S."/>
        </authorList>
    </citation>
    <scope>NUCLEOTIDE SEQUENCE [LARGE SCALE GENOMIC DNA]</scope>
    <source>
        <strain evidence="3 4">16Sb5-5</strain>
    </source>
</reference>
<sequence length="189" mass="19974">MSLPRFAARAMLASLFVSRGLKAARQPDELVPVVEPLTDRLVPLVQKNAPSGVGSYIPSDTATLVRIGGVAQVLAALALATGRARRPGAVLLSISMVPQLLASAPFGGNKADDDGEQKRSFLTNLAVLGGVLLASLDTEGKPSLAWRAQAGGDKVAAKTRKARNRLAKEAKQARKDARRAVKKVEKKFD</sequence>
<accession>A0A367YYM2</accession>
<protein>
    <submittedName>
        <fullName evidence="3">DoxX family membrane protein</fullName>
    </submittedName>
</protein>
<dbReference type="Proteomes" id="UP000252770">
    <property type="component" value="Unassembled WGS sequence"/>
</dbReference>
<name>A0A367YYM2_9ACTN</name>
<evidence type="ECO:0000256" key="2">
    <source>
        <dbReference type="SAM" id="SignalP"/>
    </source>
</evidence>
<evidence type="ECO:0000313" key="4">
    <source>
        <dbReference type="Proteomes" id="UP000252770"/>
    </source>
</evidence>
<organism evidence="3 4">
    <name type="scientific">Desertihabitans brevis</name>
    <dbReference type="NCBI Taxonomy" id="2268447"/>
    <lineage>
        <taxon>Bacteria</taxon>
        <taxon>Bacillati</taxon>
        <taxon>Actinomycetota</taxon>
        <taxon>Actinomycetes</taxon>
        <taxon>Propionibacteriales</taxon>
        <taxon>Propionibacteriaceae</taxon>
        <taxon>Desertihabitans</taxon>
    </lineage>
</organism>
<feature type="signal peptide" evidence="2">
    <location>
        <begin position="1"/>
        <end position="23"/>
    </location>
</feature>
<keyword evidence="2" id="KW-0732">Signal</keyword>
<keyword evidence="4" id="KW-1185">Reference proteome</keyword>
<proteinExistence type="predicted"/>
<feature type="chain" id="PRO_5016958825" evidence="2">
    <location>
        <begin position="24"/>
        <end position="189"/>
    </location>
</feature>
<dbReference type="RefSeq" id="WP_114124715.1">
    <property type="nucleotide sequence ID" value="NZ_QOUI01000001.1"/>
</dbReference>
<evidence type="ECO:0000313" key="3">
    <source>
        <dbReference type="EMBL" id="RCK71013.1"/>
    </source>
</evidence>